<dbReference type="InterPro" id="IPR017927">
    <property type="entry name" value="FAD-bd_FR_type"/>
</dbReference>
<dbReference type="InterPro" id="IPR019480">
    <property type="entry name" value="Dihydroorotate_DH_Fe-S-bd"/>
</dbReference>
<dbReference type="InterPro" id="IPR012165">
    <property type="entry name" value="Cyt_c3_hydrogenase_gsu"/>
</dbReference>
<evidence type="ECO:0000259" key="1">
    <source>
        <dbReference type="PROSITE" id="PS51384"/>
    </source>
</evidence>
<comment type="caution">
    <text evidence="2">The sequence shown here is derived from an EMBL/GenBank/DDBJ whole genome shotgun (WGS) entry which is preliminary data.</text>
</comment>
<feature type="domain" description="FAD-binding FR-type" evidence="1">
    <location>
        <begin position="1"/>
        <end position="95"/>
    </location>
</feature>
<dbReference type="PANTHER" id="PTHR43513">
    <property type="entry name" value="DIHYDROOROTATE DEHYDROGENASE B (NAD(+)), ELECTRON TRANSFER SUBUNIT"/>
    <property type="match status" value="1"/>
</dbReference>
<keyword evidence="3" id="KW-1185">Reference proteome</keyword>
<dbReference type="CDD" id="cd06219">
    <property type="entry name" value="DHOD_e_trans_like1"/>
    <property type="match status" value="1"/>
</dbReference>
<dbReference type="PIRSF" id="PIRSF006816">
    <property type="entry name" value="Cyc3_hyd_g"/>
    <property type="match status" value="1"/>
</dbReference>
<dbReference type="RefSeq" id="WP_216632267.1">
    <property type="nucleotide sequence ID" value="NZ_JAHLQN010000001.1"/>
</dbReference>
<evidence type="ECO:0000313" key="2">
    <source>
        <dbReference type="EMBL" id="MBU5626834.1"/>
    </source>
</evidence>
<sequence>MYRIVRREALRPTVTLLEVEAPLIAKKARPGQFIILRVDEDGERIPLTIYNADAAKGTITIIFQIVGATTEKLNHKAEGEYLQDFVGPLGKATETEGRKKVCVVGGGVGCAIAYPVAKAFHECGTEVHTVVGFKNKDLVILEEDFRAVSDVMKLMTDDGTYGEKGLVTDALKQLIEAGNTYDEVFAIGPMMMMKFVSLTTKPYGLKTIVSMSPIMIDGTGMCGGCRISVGGETKFACVDGPDFDGHQVDWDLAVKRGAMYKEFERHAYEEACNLFKQEVK</sequence>
<organism evidence="2 3">
    <name type="scientific">Dysosmobacter acutus</name>
    <dbReference type="NCBI Taxonomy" id="2841504"/>
    <lineage>
        <taxon>Bacteria</taxon>
        <taxon>Bacillati</taxon>
        <taxon>Bacillota</taxon>
        <taxon>Clostridia</taxon>
        <taxon>Eubacteriales</taxon>
        <taxon>Oscillospiraceae</taxon>
        <taxon>Dysosmobacter</taxon>
    </lineage>
</organism>
<dbReference type="EMBL" id="JAHLQN010000001">
    <property type="protein sequence ID" value="MBU5626834.1"/>
    <property type="molecule type" value="Genomic_DNA"/>
</dbReference>
<dbReference type="PANTHER" id="PTHR43513:SF3">
    <property type="entry name" value="DIHYDROOROTATE DEHYDROGENASE B (NAD(+)), ELECTRON TRANSFER SUBUNIT-RELATED"/>
    <property type="match status" value="1"/>
</dbReference>
<dbReference type="Pfam" id="PF10418">
    <property type="entry name" value="DHODB_Fe-S_bind"/>
    <property type="match status" value="1"/>
</dbReference>
<name>A0ABS6F970_9FIRM</name>
<protein>
    <submittedName>
        <fullName evidence="2">Sulfide/dihydroorotate dehydrogenase-like FAD/NAD-binding protein</fullName>
    </submittedName>
</protein>
<dbReference type="NCBIfam" id="NF004862">
    <property type="entry name" value="PRK06222.1"/>
    <property type="match status" value="1"/>
</dbReference>
<dbReference type="InterPro" id="IPR050353">
    <property type="entry name" value="PyrK_electron_transfer"/>
</dbReference>
<reference evidence="2 3" key="1">
    <citation type="submission" date="2021-06" db="EMBL/GenBank/DDBJ databases">
        <authorList>
            <person name="Sun Q."/>
            <person name="Li D."/>
        </authorList>
    </citation>
    <scope>NUCLEOTIDE SEQUENCE [LARGE SCALE GENOMIC DNA]</scope>
    <source>
        <strain evidence="2 3">MSJ-2</strain>
    </source>
</reference>
<dbReference type="Proteomes" id="UP000787672">
    <property type="component" value="Unassembled WGS sequence"/>
</dbReference>
<proteinExistence type="predicted"/>
<dbReference type="PROSITE" id="PS51384">
    <property type="entry name" value="FAD_FR"/>
    <property type="match status" value="1"/>
</dbReference>
<gene>
    <name evidence="2" type="ORF">KQI82_07890</name>
</gene>
<accession>A0ABS6F970</accession>
<evidence type="ECO:0000313" key="3">
    <source>
        <dbReference type="Proteomes" id="UP000787672"/>
    </source>
</evidence>